<dbReference type="InterPro" id="IPR021858">
    <property type="entry name" value="Fun_TF"/>
</dbReference>
<dbReference type="PROSITE" id="PS00463">
    <property type="entry name" value="ZN2_CY6_FUNGAL_1"/>
    <property type="match status" value="1"/>
</dbReference>
<proteinExistence type="predicted"/>
<name>A0A9P4MLV5_9PEZI</name>
<evidence type="ECO:0000256" key="1">
    <source>
        <dbReference type="ARBA" id="ARBA00004123"/>
    </source>
</evidence>
<keyword evidence="2" id="KW-0539">Nucleus</keyword>
<feature type="compositionally biased region" description="Polar residues" evidence="3">
    <location>
        <begin position="1011"/>
        <end position="1022"/>
    </location>
</feature>
<dbReference type="Pfam" id="PF11951">
    <property type="entry name" value="Fungal_trans_2"/>
    <property type="match status" value="1"/>
</dbReference>
<keyword evidence="6" id="KW-1185">Reference proteome</keyword>
<organism evidence="5 6">
    <name type="scientific">Myriangium duriaei CBS 260.36</name>
    <dbReference type="NCBI Taxonomy" id="1168546"/>
    <lineage>
        <taxon>Eukaryota</taxon>
        <taxon>Fungi</taxon>
        <taxon>Dikarya</taxon>
        <taxon>Ascomycota</taxon>
        <taxon>Pezizomycotina</taxon>
        <taxon>Dothideomycetes</taxon>
        <taxon>Dothideomycetidae</taxon>
        <taxon>Myriangiales</taxon>
        <taxon>Myriangiaceae</taxon>
        <taxon>Myriangium</taxon>
    </lineage>
</organism>
<feature type="region of interest" description="Disordered" evidence="3">
    <location>
        <begin position="747"/>
        <end position="785"/>
    </location>
</feature>
<dbReference type="GO" id="GO:0000976">
    <property type="term" value="F:transcription cis-regulatory region binding"/>
    <property type="evidence" value="ECO:0007669"/>
    <property type="project" value="TreeGrafter"/>
</dbReference>
<feature type="compositionally biased region" description="Basic and acidic residues" evidence="3">
    <location>
        <begin position="1001"/>
        <end position="1010"/>
    </location>
</feature>
<evidence type="ECO:0000313" key="5">
    <source>
        <dbReference type="EMBL" id="KAF2152096.1"/>
    </source>
</evidence>
<feature type="region of interest" description="Disordered" evidence="3">
    <location>
        <begin position="1"/>
        <end position="38"/>
    </location>
</feature>
<evidence type="ECO:0000313" key="6">
    <source>
        <dbReference type="Proteomes" id="UP000799439"/>
    </source>
</evidence>
<reference evidence="5" key="1">
    <citation type="journal article" date="2020" name="Stud. Mycol.">
        <title>101 Dothideomycetes genomes: a test case for predicting lifestyles and emergence of pathogens.</title>
        <authorList>
            <person name="Haridas S."/>
            <person name="Albert R."/>
            <person name="Binder M."/>
            <person name="Bloem J."/>
            <person name="Labutti K."/>
            <person name="Salamov A."/>
            <person name="Andreopoulos B."/>
            <person name="Baker S."/>
            <person name="Barry K."/>
            <person name="Bills G."/>
            <person name="Bluhm B."/>
            <person name="Cannon C."/>
            <person name="Castanera R."/>
            <person name="Culley D."/>
            <person name="Daum C."/>
            <person name="Ezra D."/>
            <person name="Gonzalez J."/>
            <person name="Henrissat B."/>
            <person name="Kuo A."/>
            <person name="Liang C."/>
            <person name="Lipzen A."/>
            <person name="Lutzoni F."/>
            <person name="Magnuson J."/>
            <person name="Mondo S."/>
            <person name="Nolan M."/>
            <person name="Ohm R."/>
            <person name="Pangilinan J."/>
            <person name="Park H.-J."/>
            <person name="Ramirez L."/>
            <person name="Alfaro M."/>
            <person name="Sun H."/>
            <person name="Tritt A."/>
            <person name="Yoshinaga Y."/>
            <person name="Zwiers L.-H."/>
            <person name="Turgeon B."/>
            <person name="Goodwin S."/>
            <person name="Spatafora J."/>
            <person name="Crous P."/>
            <person name="Grigoriev I."/>
        </authorList>
    </citation>
    <scope>NUCLEOTIDE SEQUENCE</scope>
    <source>
        <strain evidence="5">CBS 260.36</strain>
    </source>
</reference>
<dbReference type="SUPFAM" id="SSF57701">
    <property type="entry name" value="Zn2/Cys6 DNA-binding domain"/>
    <property type="match status" value="1"/>
</dbReference>
<protein>
    <recommendedName>
        <fullName evidence="4">Zn(2)-C6 fungal-type domain-containing protein</fullName>
    </recommendedName>
</protein>
<dbReference type="AlphaFoldDB" id="A0A9P4MLV5"/>
<accession>A0A9P4MLV5</accession>
<evidence type="ECO:0000259" key="4">
    <source>
        <dbReference type="PROSITE" id="PS50048"/>
    </source>
</evidence>
<dbReference type="OrthoDB" id="5391043at2759"/>
<dbReference type="Gene3D" id="4.10.240.10">
    <property type="entry name" value="Zn(2)-C6 fungal-type DNA-binding domain"/>
    <property type="match status" value="1"/>
</dbReference>
<dbReference type="EMBL" id="ML996087">
    <property type="protein sequence ID" value="KAF2152096.1"/>
    <property type="molecule type" value="Genomic_DNA"/>
</dbReference>
<dbReference type="PROSITE" id="PS50048">
    <property type="entry name" value="ZN2_CY6_FUNGAL_2"/>
    <property type="match status" value="1"/>
</dbReference>
<dbReference type="GO" id="GO:0000981">
    <property type="term" value="F:DNA-binding transcription factor activity, RNA polymerase II-specific"/>
    <property type="evidence" value="ECO:0007669"/>
    <property type="project" value="InterPro"/>
</dbReference>
<comment type="caution">
    <text evidence="5">The sequence shown here is derived from an EMBL/GenBank/DDBJ whole genome shotgun (WGS) entry which is preliminary data.</text>
</comment>
<feature type="domain" description="Zn(2)-C6 fungal-type" evidence="4">
    <location>
        <begin position="43"/>
        <end position="71"/>
    </location>
</feature>
<comment type="subcellular location">
    <subcellularLocation>
        <location evidence="1">Nucleus</location>
    </subcellularLocation>
</comment>
<evidence type="ECO:0000256" key="2">
    <source>
        <dbReference type="ARBA" id="ARBA00023242"/>
    </source>
</evidence>
<dbReference type="GO" id="GO:0008270">
    <property type="term" value="F:zinc ion binding"/>
    <property type="evidence" value="ECO:0007669"/>
    <property type="project" value="InterPro"/>
</dbReference>
<dbReference type="Proteomes" id="UP000799439">
    <property type="component" value="Unassembled WGS sequence"/>
</dbReference>
<dbReference type="GO" id="GO:0005634">
    <property type="term" value="C:nucleus"/>
    <property type="evidence" value="ECO:0007669"/>
    <property type="project" value="UniProtKB-SubCell"/>
</dbReference>
<dbReference type="InterPro" id="IPR001138">
    <property type="entry name" value="Zn2Cys6_DnaBD"/>
</dbReference>
<dbReference type="CDD" id="cd00067">
    <property type="entry name" value="GAL4"/>
    <property type="match status" value="1"/>
</dbReference>
<dbReference type="Pfam" id="PF00172">
    <property type="entry name" value="Zn_clus"/>
    <property type="match status" value="1"/>
</dbReference>
<feature type="region of interest" description="Disordered" evidence="3">
    <location>
        <begin position="991"/>
        <end position="1030"/>
    </location>
</feature>
<evidence type="ECO:0000256" key="3">
    <source>
        <dbReference type="SAM" id="MobiDB-lite"/>
    </source>
</evidence>
<dbReference type="InterPro" id="IPR036864">
    <property type="entry name" value="Zn2-C6_fun-type_DNA-bd_sf"/>
</dbReference>
<dbReference type="GO" id="GO:0045944">
    <property type="term" value="P:positive regulation of transcription by RNA polymerase II"/>
    <property type="evidence" value="ECO:0007669"/>
    <property type="project" value="TreeGrafter"/>
</dbReference>
<sequence>MANQDITGGDYVVDGDGNTARPGDADNDAGFKNRGSRKRTKTGCLTCRKRRIKCGEERPVCKNCVKSKRHCEGYNQRVVWKPQVIDFRHLQNGAATITFPAATLGMDFETNSSGLVYGIDPSHHSGMAGYPGPGPHNLMPRPPEHQPHMVHAGYAEPSNAAAYHPQWSQPHLVQDPNAHTQMVHQFQAAQYPQYAPVAPQHPGQPTHIPGQQPIYVQTYPEGSQMMPRSFAAPPAYSSAGPMSVPPTPALVVDQDWTSASSCGPSPSYAGFPQVQTIDGSIERSVSLDGSNHHPPMPHANAIENNWSARPSLPQDTLLTTYDTSNNTHGYPIDTPIQNLKPSIPSPSTLLQEAAVEYHDDDYYDVLSSDDNELSEPHWRDTYEAQDAKLAYIQKFGQLQIENNGHSGQQNGVLDSYRPETVANPLKNPATARVFSHFIHVTGPVITSQTRRAPINVDRRKLPFSKRGLWTHTIPLAALNDQGLLQAILALSSLQIAGLTGESTTPSYKHYAFALKRVHNVVGDRSKRTSIPVVAASLLLGIYELWCADHTKWTSHLAGAGQLLVETDYVGKQQQVMELKAEKASEQSMGYPTLRRARESGQPSERLAQKVKQYKDLEQLPDFDMRLLSAIAGRAINHLSTGRVMNDHDSAFRNDGDIDIPAFEIQKDLFWAFIRQDATGSLISGNPLLMPYDRWTDCPPRGPVSAPDGNTIGAHDYLFLLLGRVADFNVRDRKRKLHVMAMNDGRWRPQTEMLGQNRPSRPNYTGQSPDGGGSPSPQLPSFYGMAPTGPNSVMPSSYNIGNKILPPDSPEGVFSDLGAATEDALEEWTDLGQALDEIESLLYGIYQPIIPQDVAMDVTPFGSSLFYNSLDIACVWATVYTIRIFINRVHPHMPPHGQIANGIAAQQNKPFVDLIGRICGGVMAMKRDSTMTPEIGAALTDLNIAMFVAGVQLIDPLQRDWILKTLVTTEQSCAFGTARAIADGCQLSWHHAGKAGRGPPWELRHNSDTRNGRISGSVSSETSLSDHSEQATVTDRRFVQTTAVEQIHWATGIIRQG</sequence>
<dbReference type="SMART" id="SM00066">
    <property type="entry name" value="GAL4"/>
    <property type="match status" value="1"/>
</dbReference>
<feature type="compositionally biased region" description="Polar residues" evidence="3">
    <location>
        <begin position="752"/>
        <end position="764"/>
    </location>
</feature>
<dbReference type="PANTHER" id="PTHR37534">
    <property type="entry name" value="TRANSCRIPTIONAL ACTIVATOR PROTEIN UGA3"/>
    <property type="match status" value="1"/>
</dbReference>
<dbReference type="PANTHER" id="PTHR37534:SF23">
    <property type="entry name" value="ZN(II)2CYS6 TRANSCRIPTION FACTOR (EUROFUNG)"/>
    <property type="match status" value="1"/>
</dbReference>
<gene>
    <name evidence="5" type="ORF">K461DRAFT_322202</name>
</gene>